<evidence type="ECO:0000313" key="2">
    <source>
        <dbReference type="EMBL" id="OQO00842.1"/>
    </source>
</evidence>
<gene>
    <name evidence="2" type="ORF">B0A48_13529</name>
</gene>
<dbReference type="EMBL" id="NAJO01000033">
    <property type="protein sequence ID" value="OQO00842.1"/>
    <property type="molecule type" value="Genomic_DNA"/>
</dbReference>
<comment type="caution">
    <text evidence="2">The sequence shown here is derived from an EMBL/GenBank/DDBJ whole genome shotgun (WGS) entry which is preliminary data.</text>
</comment>
<dbReference type="AlphaFoldDB" id="A0A1V8SPL7"/>
<sequence length="354" mass="39862">MSSSNITESSRATGISEQPERSAGYSAPYRQNESPYDDHYIIAFKAGYTLDKHFAFVGKVFDIEGTLDEGYYAKLDRALFDNVRRDPGVELIEDNVLGTSLVDMDPSEEYLEQISREEEAEKQRASAKHTGYQVPYNRAESPYRDHYIVAFRPGHSLAAHFALVGREFEIEATLNEGYYAKLDRELFGLVRQDPGVRLVEEDGLGEFGPTEAELEQSRLADEEDRDVHSPDPSNAQTVIPLDQIGATEYQAPYNRLAGYPYKDYYTVGLKPGHDMAKHFAFLGKSFDIQVGSDTLYYAKLEPELFETVRRDPGVEMVEDDPLEGEEGGSFGPTEEELEEARVADEEKERATEGT</sequence>
<feature type="compositionally biased region" description="Basic and acidic residues" evidence="1">
    <location>
        <begin position="339"/>
        <end position="354"/>
    </location>
</feature>
<feature type="region of interest" description="Disordered" evidence="1">
    <location>
        <begin position="313"/>
        <end position="354"/>
    </location>
</feature>
<evidence type="ECO:0000256" key="1">
    <source>
        <dbReference type="SAM" id="MobiDB-lite"/>
    </source>
</evidence>
<evidence type="ECO:0000313" key="3">
    <source>
        <dbReference type="Proteomes" id="UP000192596"/>
    </source>
</evidence>
<proteinExistence type="predicted"/>
<dbReference type="InParanoid" id="A0A1V8SPL7"/>
<feature type="compositionally biased region" description="Acidic residues" evidence="1">
    <location>
        <begin position="316"/>
        <end position="326"/>
    </location>
</feature>
<protein>
    <submittedName>
        <fullName evidence="2">Uncharacterized protein</fullName>
    </submittedName>
</protein>
<reference evidence="3" key="1">
    <citation type="submission" date="2017-03" db="EMBL/GenBank/DDBJ databases">
        <title>Genomes of endolithic fungi from Antarctica.</title>
        <authorList>
            <person name="Coleine C."/>
            <person name="Masonjones S."/>
            <person name="Stajich J.E."/>
        </authorList>
    </citation>
    <scope>NUCLEOTIDE SEQUENCE [LARGE SCALE GENOMIC DNA]</scope>
    <source>
        <strain evidence="3">CCFEE 5527</strain>
    </source>
</reference>
<feature type="compositionally biased region" description="Polar residues" evidence="1">
    <location>
        <begin position="1"/>
        <end position="16"/>
    </location>
</feature>
<dbReference type="Proteomes" id="UP000192596">
    <property type="component" value="Unassembled WGS sequence"/>
</dbReference>
<organism evidence="2 3">
    <name type="scientific">Cryoendolithus antarcticus</name>
    <dbReference type="NCBI Taxonomy" id="1507870"/>
    <lineage>
        <taxon>Eukaryota</taxon>
        <taxon>Fungi</taxon>
        <taxon>Dikarya</taxon>
        <taxon>Ascomycota</taxon>
        <taxon>Pezizomycotina</taxon>
        <taxon>Dothideomycetes</taxon>
        <taxon>Dothideomycetidae</taxon>
        <taxon>Cladosporiales</taxon>
        <taxon>Cladosporiaceae</taxon>
        <taxon>Cryoendolithus</taxon>
    </lineage>
</organism>
<accession>A0A1V8SPL7</accession>
<feature type="region of interest" description="Disordered" evidence="1">
    <location>
        <begin position="1"/>
        <end position="30"/>
    </location>
</feature>
<keyword evidence="3" id="KW-1185">Reference proteome</keyword>
<feature type="region of interest" description="Disordered" evidence="1">
    <location>
        <begin position="204"/>
        <end position="236"/>
    </location>
</feature>
<dbReference type="SUPFAM" id="SSF54897">
    <property type="entry name" value="Protease propeptides/inhibitors"/>
    <property type="match status" value="2"/>
</dbReference>
<feature type="compositionally biased region" description="Basic and acidic residues" evidence="1">
    <location>
        <begin position="215"/>
        <end position="229"/>
    </location>
</feature>
<name>A0A1V8SPL7_9PEZI</name>